<sequence length="178" mass="20698">MQRDMEELRRESLDMESKFKAQQDEKLSDTKALVEEVKYLRNSQTELKHELGRLFKENSELERVLQKEKHRTEHAKNAEGKLLHECAILRHRLQECSVNFLAEEEDKFTVDSSLSDALDLLATLDNRIGLLLAEAQLLALDEETSFGNDINGDDLGKIDNKIWRMLTDLFIDNARLRK</sequence>
<evidence type="ECO:0000256" key="1">
    <source>
        <dbReference type="SAM" id="Coils"/>
    </source>
</evidence>
<dbReference type="InterPro" id="IPR044588">
    <property type="entry name" value="EREX-like"/>
</dbReference>
<accession>A0A7J7LXE8</accession>
<keyword evidence="4" id="KW-1185">Reference proteome</keyword>
<reference evidence="3 4" key="1">
    <citation type="journal article" date="2020" name="IScience">
        <title>Genome Sequencing of the Endangered Kingdonia uniflora (Circaeasteraceae, Ranunculales) Reveals Potential Mechanisms of Evolutionary Specialization.</title>
        <authorList>
            <person name="Sun Y."/>
            <person name="Deng T."/>
            <person name="Zhang A."/>
            <person name="Moore M.J."/>
            <person name="Landis J.B."/>
            <person name="Lin N."/>
            <person name="Zhang H."/>
            <person name="Zhang X."/>
            <person name="Huang J."/>
            <person name="Zhang X."/>
            <person name="Sun H."/>
            <person name="Wang H."/>
        </authorList>
    </citation>
    <scope>NUCLEOTIDE SEQUENCE [LARGE SCALE GENOMIC DNA]</scope>
    <source>
        <strain evidence="3">TB1705</strain>
        <tissue evidence="3">Leaf</tissue>
    </source>
</reference>
<feature type="coiled-coil region" evidence="1">
    <location>
        <begin position="51"/>
        <end position="78"/>
    </location>
</feature>
<gene>
    <name evidence="3" type="ORF">GIB67_001954</name>
</gene>
<evidence type="ECO:0000313" key="3">
    <source>
        <dbReference type="EMBL" id="KAF6147331.1"/>
    </source>
</evidence>
<dbReference type="GO" id="GO:0015031">
    <property type="term" value="P:protein transport"/>
    <property type="evidence" value="ECO:0007669"/>
    <property type="project" value="InterPro"/>
</dbReference>
<comment type="caution">
    <text evidence="3">The sequence shown here is derived from an EMBL/GenBank/DDBJ whole genome shotgun (WGS) entry which is preliminary data.</text>
</comment>
<dbReference type="OrthoDB" id="76516at2759"/>
<evidence type="ECO:0000313" key="4">
    <source>
        <dbReference type="Proteomes" id="UP000541444"/>
    </source>
</evidence>
<name>A0A7J7LXE8_9MAGN</name>
<dbReference type="AlphaFoldDB" id="A0A7J7LXE8"/>
<keyword evidence="1" id="KW-0175">Coiled coil</keyword>
<feature type="region of interest" description="Disordered" evidence="2">
    <location>
        <begin position="1"/>
        <end position="22"/>
    </location>
</feature>
<dbReference type="PANTHER" id="PTHR46856:SF1">
    <property type="entry name" value="PX DOMAIN-CONTAINING PROTEIN EREL1-RELATED"/>
    <property type="match status" value="1"/>
</dbReference>
<dbReference type="Proteomes" id="UP000541444">
    <property type="component" value="Unassembled WGS sequence"/>
</dbReference>
<proteinExistence type="predicted"/>
<organism evidence="3 4">
    <name type="scientific">Kingdonia uniflora</name>
    <dbReference type="NCBI Taxonomy" id="39325"/>
    <lineage>
        <taxon>Eukaryota</taxon>
        <taxon>Viridiplantae</taxon>
        <taxon>Streptophyta</taxon>
        <taxon>Embryophyta</taxon>
        <taxon>Tracheophyta</taxon>
        <taxon>Spermatophyta</taxon>
        <taxon>Magnoliopsida</taxon>
        <taxon>Ranunculales</taxon>
        <taxon>Circaeasteraceae</taxon>
        <taxon>Kingdonia</taxon>
    </lineage>
</organism>
<dbReference type="PANTHER" id="PTHR46856">
    <property type="entry name" value="PX DOMAIN-CONTAINING PROTEIN EREL1-RELATED"/>
    <property type="match status" value="1"/>
</dbReference>
<protein>
    <submittedName>
        <fullName evidence="3">Uncharacterized protein</fullName>
    </submittedName>
</protein>
<dbReference type="EMBL" id="JACGCM010001922">
    <property type="protein sequence ID" value="KAF6147331.1"/>
    <property type="molecule type" value="Genomic_DNA"/>
</dbReference>
<evidence type="ECO:0000256" key="2">
    <source>
        <dbReference type="SAM" id="MobiDB-lite"/>
    </source>
</evidence>